<comment type="subcellular location">
    <subcellularLocation>
        <location evidence="2">Cytoplasm</location>
    </subcellularLocation>
</comment>
<keyword evidence="8" id="KW-0949">S-adenosyl-L-methionine</keyword>
<evidence type="ECO:0000256" key="2">
    <source>
        <dbReference type="ARBA" id="ARBA00004496"/>
    </source>
</evidence>
<evidence type="ECO:0000313" key="10">
    <source>
        <dbReference type="Proteomes" id="UP000230750"/>
    </source>
</evidence>
<dbReference type="SUPFAM" id="SSF53335">
    <property type="entry name" value="S-adenosyl-L-methionine-dependent methyltransferases"/>
    <property type="match status" value="1"/>
</dbReference>
<comment type="similarity">
    <text evidence="3">Belongs to the class I-like SAM-binding methyltransferase superfamily. TPMT family.</text>
</comment>
<evidence type="ECO:0000256" key="7">
    <source>
        <dbReference type="ARBA" id="ARBA00022679"/>
    </source>
</evidence>
<evidence type="ECO:0000256" key="8">
    <source>
        <dbReference type="ARBA" id="ARBA00022691"/>
    </source>
</evidence>
<dbReference type="GO" id="GO:0032259">
    <property type="term" value="P:methylation"/>
    <property type="evidence" value="ECO:0007669"/>
    <property type="project" value="UniProtKB-KW"/>
</dbReference>
<accession>A0A2G8K9B9</accession>
<dbReference type="GO" id="GO:0005737">
    <property type="term" value="C:cytoplasm"/>
    <property type="evidence" value="ECO:0007669"/>
    <property type="project" value="UniProtKB-SubCell"/>
</dbReference>
<evidence type="ECO:0000256" key="4">
    <source>
        <dbReference type="ARBA" id="ARBA00011905"/>
    </source>
</evidence>
<dbReference type="GO" id="GO:0008119">
    <property type="term" value="F:thiopurine S-methyltransferase activity"/>
    <property type="evidence" value="ECO:0007669"/>
    <property type="project" value="UniProtKB-EC"/>
</dbReference>
<gene>
    <name evidence="9" type="ORF">BSL78_18532</name>
</gene>
<evidence type="ECO:0000313" key="9">
    <source>
        <dbReference type="EMBL" id="PIK44611.1"/>
    </source>
</evidence>
<comment type="caution">
    <text evidence="9">The sequence shown here is derived from an EMBL/GenBank/DDBJ whole genome shotgun (WGS) entry which is preliminary data.</text>
</comment>
<keyword evidence="6 9" id="KW-0489">Methyltransferase</keyword>
<dbReference type="InterPro" id="IPR008854">
    <property type="entry name" value="TPMT"/>
</dbReference>
<dbReference type="STRING" id="307972.A0A2G8K9B9"/>
<dbReference type="PROSITE" id="PS51585">
    <property type="entry name" value="SAM_MT_TPMT"/>
    <property type="match status" value="1"/>
</dbReference>
<keyword evidence="10" id="KW-1185">Reference proteome</keyword>
<dbReference type="AlphaFoldDB" id="A0A2G8K9B9"/>
<evidence type="ECO:0000256" key="5">
    <source>
        <dbReference type="ARBA" id="ARBA00022490"/>
    </source>
</evidence>
<sequence>MDESRVDKWKKGWEAGWIDSHMPKVNHSLVKYYGKLTGGKKGLRFFIPLCGKTLDMKWLSDQGQEVVGVEGVEMACEQFFQEQNMKYSISDIPGIPDGKLFTGESGKIKLYKCDALAITSALVGKFDAIWDRGSLVAMDPPDRAGYIKMLKDVSKPGTNILAEIYEYDWDQRIKQHAPYPFFRQDVDDIFGEHSIIFHGIRLSS</sequence>
<dbReference type="PANTHER" id="PTHR10259:SF11">
    <property type="entry name" value="THIOPURINE S-METHYLTRANSFERASE"/>
    <property type="match status" value="1"/>
</dbReference>
<dbReference type="EC" id="2.1.1.67" evidence="4"/>
<evidence type="ECO:0000256" key="6">
    <source>
        <dbReference type="ARBA" id="ARBA00022603"/>
    </source>
</evidence>
<dbReference type="FunFam" id="3.40.50.150:FF:000101">
    <property type="entry name" value="Thiopurine S-methyltransferase"/>
    <property type="match status" value="1"/>
</dbReference>
<dbReference type="PANTHER" id="PTHR10259">
    <property type="entry name" value="THIOPURINE S-METHYLTRANSFERASE"/>
    <property type="match status" value="1"/>
</dbReference>
<reference evidence="9 10" key="1">
    <citation type="journal article" date="2017" name="PLoS Biol.">
        <title>The sea cucumber genome provides insights into morphological evolution and visceral regeneration.</title>
        <authorList>
            <person name="Zhang X."/>
            <person name="Sun L."/>
            <person name="Yuan J."/>
            <person name="Sun Y."/>
            <person name="Gao Y."/>
            <person name="Zhang L."/>
            <person name="Li S."/>
            <person name="Dai H."/>
            <person name="Hamel J.F."/>
            <person name="Liu C."/>
            <person name="Yu Y."/>
            <person name="Liu S."/>
            <person name="Lin W."/>
            <person name="Guo K."/>
            <person name="Jin S."/>
            <person name="Xu P."/>
            <person name="Storey K.B."/>
            <person name="Huan P."/>
            <person name="Zhang T."/>
            <person name="Zhou Y."/>
            <person name="Zhang J."/>
            <person name="Lin C."/>
            <person name="Li X."/>
            <person name="Xing L."/>
            <person name="Huo D."/>
            <person name="Sun M."/>
            <person name="Wang L."/>
            <person name="Mercier A."/>
            <person name="Li F."/>
            <person name="Yang H."/>
            <person name="Xiang J."/>
        </authorList>
    </citation>
    <scope>NUCLEOTIDE SEQUENCE [LARGE SCALE GENOMIC DNA]</scope>
    <source>
        <strain evidence="9">Shaxun</strain>
        <tissue evidence="9">Muscle</tissue>
    </source>
</reference>
<dbReference type="InterPro" id="IPR029063">
    <property type="entry name" value="SAM-dependent_MTases_sf"/>
</dbReference>
<dbReference type="OrthoDB" id="276151at2759"/>
<protein>
    <recommendedName>
        <fullName evidence="4">thiopurine S-methyltransferase</fullName>
        <ecNumber evidence="4">2.1.1.67</ecNumber>
    </recommendedName>
</protein>
<dbReference type="Proteomes" id="UP000230750">
    <property type="component" value="Unassembled WGS sequence"/>
</dbReference>
<dbReference type="EMBL" id="MRZV01000766">
    <property type="protein sequence ID" value="PIK44611.1"/>
    <property type="molecule type" value="Genomic_DNA"/>
</dbReference>
<keyword evidence="5" id="KW-0963">Cytoplasm</keyword>
<evidence type="ECO:0000256" key="1">
    <source>
        <dbReference type="ARBA" id="ARBA00000903"/>
    </source>
</evidence>
<dbReference type="Pfam" id="PF05724">
    <property type="entry name" value="TPMT"/>
    <property type="match status" value="1"/>
</dbReference>
<dbReference type="Gene3D" id="3.40.50.150">
    <property type="entry name" value="Vaccinia Virus protein VP39"/>
    <property type="match status" value="1"/>
</dbReference>
<keyword evidence="7 9" id="KW-0808">Transferase</keyword>
<organism evidence="9 10">
    <name type="scientific">Stichopus japonicus</name>
    <name type="common">Sea cucumber</name>
    <dbReference type="NCBI Taxonomy" id="307972"/>
    <lineage>
        <taxon>Eukaryota</taxon>
        <taxon>Metazoa</taxon>
        <taxon>Echinodermata</taxon>
        <taxon>Eleutherozoa</taxon>
        <taxon>Echinozoa</taxon>
        <taxon>Holothuroidea</taxon>
        <taxon>Aspidochirotacea</taxon>
        <taxon>Aspidochirotida</taxon>
        <taxon>Stichopodidae</taxon>
        <taxon>Apostichopus</taxon>
    </lineage>
</organism>
<evidence type="ECO:0000256" key="3">
    <source>
        <dbReference type="ARBA" id="ARBA00008145"/>
    </source>
</evidence>
<name>A0A2G8K9B9_STIJA</name>
<proteinExistence type="inferred from homology"/>
<comment type="catalytic activity">
    <reaction evidence="1">
        <text>S-adenosyl-L-methionine + a thiopurine = S-adenosyl-L-homocysteine + a thiopurine S-methylether.</text>
        <dbReference type="EC" id="2.1.1.67"/>
    </reaction>
</comment>